<name>A0A1J5QH45_9ZZZZ</name>
<proteinExistence type="predicted"/>
<dbReference type="InterPro" id="IPR036206">
    <property type="entry name" value="ThiamineP_synth_sf"/>
</dbReference>
<evidence type="ECO:0000256" key="5">
    <source>
        <dbReference type="ARBA" id="ARBA00022842"/>
    </source>
</evidence>
<dbReference type="GO" id="GO:0055070">
    <property type="term" value="P:copper ion homeostasis"/>
    <property type="evidence" value="ECO:0007669"/>
    <property type="project" value="TreeGrafter"/>
</dbReference>
<dbReference type="SUPFAM" id="SSF56784">
    <property type="entry name" value="HAD-like"/>
    <property type="match status" value="1"/>
</dbReference>
<feature type="transmembrane region" description="Helical" evidence="8">
    <location>
        <begin position="107"/>
        <end position="124"/>
    </location>
</feature>
<keyword evidence="8" id="KW-1133">Transmembrane helix</keyword>
<keyword evidence="3" id="KW-1003">Cell membrane</keyword>
<dbReference type="Gene3D" id="3.20.20.70">
    <property type="entry name" value="Aldolase class I"/>
    <property type="match status" value="1"/>
</dbReference>
<feature type="domain" description="Thiamine phosphate synthase/TenI" evidence="9">
    <location>
        <begin position="4"/>
        <end position="80"/>
    </location>
</feature>
<dbReference type="GO" id="GO:0009228">
    <property type="term" value="P:thiamine biosynthetic process"/>
    <property type="evidence" value="ECO:0007669"/>
    <property type="project" value="UniProtKB-KW"/>
</dbReference>
<keyword evidence="4" id="KW-0597">Phosphoprotein</keyword>
<accession>A0A1J5QH45</accession>
<keyword evidence="8" id="KW-0812">Transmembrane</keyword>
<gene>
    <name evidence="10" type="primary">copA_21</name>
    <name evidence="10" type="ORF">GALL_353820</name>
</gene>
<dbReference type="GO" id="GO:0005507">
    <property type="term" value="F:copper ion binding"/>
    <property type="evidence" value="ECO:0007669"/>
    <property type="project" value="TreeGrafter"/>
</dbReference>
<evidence type="ECO:0000256" key="6">
    <source>
        <dbReference type="ARBA" id="ARBA00022967"/>
    </source>
</evidence>
<keyword evidence="8" id="KW-0472">Membrane</keyword>
<feature type="transmembrane region" description="Helical" evidence="8">
    <location>
        <begin position="130"/>
        <end position="151"/>
    </location>
</feature>
<dbReference type="PANTHER" id="PTHR43520:SF5">
    <property type="entry name" value="CATION-TRANSPORTING P-TYPE ATPASE-RELATED"/>
    <property type="match status" value="1"/>
</dbReference>
<dbReference type="SUPFAM" id="SSF51391">
    <property type="entry name" value="Thiamin phosphate synthase"/>
    <property type="match status" value="1"/>
</dbReference>
<evidence type="ECO:0000256" key="2">
    <source>
        <dbReference type="ARBA" id="ARBA00022448"/>
    </source>
</evidence>
<protein>
    <submittedName>
        <fullName evidence="10">Copper-exporting P-type ATPase A</fullName>
        <ecNumber evidence="10">3.6.3.54</ecNumber>
    </submittedName>
</protein>
<evidence type="ECO:0000313" key="10">
    <source>
        <dbReference type="EMBL" id="OIQ82838.1"/>
    </source>
</evidence>
<evidence type="ECO:0000259" key="9">
    <source>
        <dbReference type="Pfam" id="PF02581"/>
    </source>
</evidence>
<organism evidence="10">
    <name type="scientific">mine drainage metagenome</name>
    <dbReference type="NCBI Taxonomy" id="410659"/>
    <lineage>
        <taxon>unclassified sequences</taxon>
        <taxon>metagenomes</taxon>
        <taxon>ecological metagenomes</taxon>
    </lineage>
</organism>
<keyword evidence="2" id="KW-0813">Transport</keyword>
<evidence type="ECO:0000256" key="7">
    <source>
        <dbReference type="ARBA" id="ARBA00023065"/>
    </source>
</evidence>
<dbReference type="Pfam" id="PF02581">
    <property type="entry name" value="TMP-TENI"/>
    <property type="match status" value="1"/>
</dbReference>
<dbReference type="AlphaFoldDB" id="A0A1J5QH45"/>
<keyword evidence="10" id="KW-0378">Hydrolase</keyword>
<dbReference type="EC" id="3.6.3.54" evidence="10"/>
<comment type="subcellular location">
    <subcellularLocation>
        <location evidence="1">Cell membrane</location>
        <topology evidence="1">Multi-pass membrane protein</topology>
    </subcellularLocation>
</comment>
<reference evidence="10" key="1">
    <citation type="submission" date="2016-10" db="EMBL/GenBank/DDBJ databases">
        <title>Sequence of Gallionella enrichment culture.</title>
        <authorList>
            <person name="Poehlein A."/>
            <person name="Muehling M."/>
            <person name="Daniel R."/>
        </authorList>
    </citation>
    <scope>NUCLEOTIDE SEQUENCE</scope>
</reference>
<dbReference type="PANTHER" id="PTHR43520">
    <property type="entry name" value="ATP7, ISOFORM B"/>
    <property type="match status" value="1"/>
</dbReference>
<sequence length="162" mass="17553">MPRLYLATPEVDDPQSLLASLPRLLAGADVAAVLVRLKPTDQRTMISRVKALAPAIQDKGAALLLDGHVELVARAGADVVLAFDDMRALPLLVEMARRAQRVMRQNLAWAVLYNAVFVPLAVAGRITPLWAAAGMSVSSLLVVLNSARLVWLRTKDGSWITH</sequence>
<evidence type="ECO:0000256" key="3">
    <source>
        <dbReference type="ARBA" id="ARBA00022475"/>
    </source>
</evidence>
<evidence type="ECO:0000256" key="8">
    <source>
        <dbReference type="SAM" id="Phobius"/>
    </source>
</evidence>
<dbReference type="GO" id="GO:0016787">
    <property type="term" value="F:hydrolase activity"/>
    <property type="evidence" value="ECO:0007669"/>
    <property type="project" value="UniProtKB-KW"/>
</dbReference>
<dbReference type="CDD" id="cd00564">
    <property type="entry name" value="TMP_TenI"/>
    <property type="match status" value="1"/>
</dbReference>
<dbReference type="GO" id="GO:0043682">
    <property type="term" value="F:P-type divalent copper transporter activity"/>
    <property type="evidence" value="ECO:0007669"/>
    <property type="project" value="TreeGrafter"/>
</dbReference>
<dbReference type="EMBL" id="MLJW01000762">
    <property type="protein sequence ID" value="OIQ82838.1"/>
    <property type="molecule type" value="Genomic_DNA"/>
</dbReference>
<comment type="caution">
    <text evidence="10">The sequence shown here is derived from an EMBL/GenBank/DDBJ whole genome shotgun (WGS) entry which is preliminary data.</text>
</comment>
<dbReference type="InterPro" id="IPR036412">
    <property type="entry name" value="HAD-like_sf"/>
</dbReference>
<evidence type="ECO:0000256" key="4">
    <source>
        <dbReference type="ARBA" id="ARBA00022553"/>
    </source>
</evidence>
<dbReference type="InterPro" id="IPR022998">
    <property type="entry name" value="ThiamineP_synth_TenI"/>
</dbReference>
<keyword evidence="7" id="KW-0406">Ion transport</keyword>
<dbReference type="InterPro" id="IPR013785">
    <property type="entry name" value="Aldolase_TIM"/>
</dbReference>
<dbReference type="GO" id="GO:0005886">
    <property type="term" value="C:plasma membrane"/>
    <property type="evidence" value="ECO:0007669"/>
    <property type="project" value="UniProtKB-SubCell"/>
</dbReference>
<evidence type="ECO:0000256" key="1">
    <source>
        <dbReference type="ARBA" id="ARBA00004651"/>
    </source>
</evidence>
<keyword evidence="6" id="KW-1278">Translocase</keyword>
<keyword evidence="5" id="KW-0460">Magnesium</keyword>